<gene>
    <name evidence="2" type="ORF">EGM88_05685</name>
</gene>
<evidence type="ECO:0000313" key="2">
    <source>
        <dbReference type="EMBL" id="RPD98681.1"/>
    </source>
</evidence>
<comment type="caution">
    <text evidence="2">The sequence shown here is derived from an EMBL/GenBank/DDBJ whole genome shotgun (WGS) entry which is preliminary data.</text>
</comment>
<reference evidence="2 3" key="1">
    <citation type="submission" date="2018-11" db="EMBL/GenBank/DDBJ databases">
        <title>Aureibaculum marinum gen. nov., sp. nov., a member of the family Flavobacteriaceae isolated from the Bohai Sea.</title>
        <authorList>
            <person name="Ji X."/>
        </authorList>
    </citation>
    <scope>NUCLEOTIDE SEQUENCE [LARGE SCALE GENOMIC DNA]</scope>
    <source>
        <strain evidence="2 3">BH-SD17</strain>
    </source>
</reference>
<evidence type="ECO:0000313" key="3">
    <source>
        <dbReference type="Proteomes" id="UP000270856"/>
    </source>
</evidence>
<dbReference type="OrthoDB" id="1122172at2"/>
<sequence length="108" mass="12236">MRRVIVDFKKLTDDILNLLVEKFPDGYNDSDIVVFKNAAGETVEAVEVRTEDTIYLVKVSYRLEQSMENHIDTSEDDEDDDVIIADDDSIGGENLDFDAEDVDAEDDD</sequence>
<evidence type="ECO:0008006" key="4">
    <source>
        <dbReference type="Google" id="ProtNLM"/>
    </source>
</evidence>
<protein>
    <recommendedName>
        <fullName evidence="4">DNA primase</fullName>
    </recommendedName>
</protein>
<name>A0A3N4NQV3_9FLAO</name>
<dbReference type="EMBL" id="RPFJ01000006">
    <property type="protein sequence ID" value="RPD98681.1"/>
    <property type="molecule type" value="Genomic_DNA"/>
</dbReference>
<keyword evidence="3" id="KW-1185">Reference proteome</keyword>
<organism evidence="2 3">
    <name type="scientific">Aureibaculum marinum</name>
    <dbReference type="NCBI Taxonomy" id="2487930"/>
    <lineage>
        <taxon>Bacteria</taxon>
        <taxon>Pseudomonadati</taxon>
        <taxon>Bacteroidota</taxon>
        <taxon>Flavobacteriia</taxon>
        <taxon>Flavobacteriales</taxon>
        <taxon>Flavobacteriaceae</taxon>
        <taxon>Aureibaculum</taxon>
    </lineage>
</organism>
<feature type="compositionally biased region" description="Acidic residues" evidence="1">
    <location>
        <begin position="74"/>
        <end position="108"/>
    </location>
</feature>
<dbReference type="AlphaFoldDB" id="A0A3N4NQV3"/>
<dbReference type="Proteomes" id="UP000270856">
    <property type="component" value="Unassembled WGS sequence"/>
</dbReference>
<accession>A0A3N4NQV3</accession>
<proteinExistence type="predicted"/>
<feature type="region of interest" description="Disordered" evidence="1">
    <location>
        <begin position="69"/>
        <end position="108"/>
    </location>
</feature>
<evidence type="ECO:0000256" key="1">
    <source>
        <dbReference type="SAM" id="MobiDB-lite"/>
    </source>
</evidence>
<dbReference type="RefSeq" id="WP_123896996.1">
    <property type="nucleotide sequence ID" value="NZ_RPFJ01000006.1"/>
</dbReference>